<reference evidence="2" key="1">
    <citation type="submission" date="2018-09" db="EMBL/GenBank/DDBJ databases">
        <title>Complete genome of Proteus mirabilis phage Stubb.</title>
        <authorList>
            <person name="Bourgeois T.A."/>
            <person name="Lessor L."/>
            <person name="O'Leary C.J."/>
            <person name="Liu M."/>
        </authorList>
    </citation>
    <scope>NUCLEOTIDE SEQUENCE [LARGE SCALE GENOMIC DNA]</scope>
</reference>
<organism evidence="1 2">
    <name type="scientific">Proteus phage Stubb</name>
    <dbReference type="NCBI Taxonomy" id="2315597"/>
    <lineage>
        <taxon>Viruses</taxon>
        <taxon>Duplodnaviria</taxon>
        <taxon>Heunggongvirae</taxon>
        <taxon>Uroviricota</taxon>
        <taxon>Caudoviricetes</taxon>
        <taxon>Demerecviridae</taxon>
        <taxon>Novosibvirus</taxon>
        <taxon>Novosibvirus stubb</taxon>
    </lineage>
</organism>
<sequence length="32" mass="3737">MIKVTKLEVEVLLKGIKANIYDSGKIYTLRWI</sequence>
<evidence type="ECO:0000313" key="1">
    <source>
        <dbReference type="EMBL" id="AYJ73159.1"/>
    </source>
</evidence>
<dbReference type="EMBL" id="MH830339">
    <property type="protein sequence ID" value="AYJ73159.1"/>
    <property type="molecule type" value="Genomic_DNA"/>
</dbReference>
<gene>
    <name evidence="1" type="ORF">CPT_Stubb_019</name>
</gene>
<protein>
    <submittedName>
        <fullName evidence="1">Uncharacterized protein</fullName>
    </submittedName>
</protein>
<proteinExistence type="predicted"/>
<name>A0A3B8E0B5_9CAUD</name>
<evidence type="ECO:0000313" key="2">
    <source>
        <dbReference type="Proteomes" id="UP000269143"/>
    </source>
</evidence>
<accession>A0A3B8E0B5</accession>
<keyword evidence="2" id="KW-1185">Reference proteome</keyword>
<dbReference type="Proteomes" id="UP000269143">
    <property type="component" value="Segment"/>
</dbReference>